<name>A0ACC3TJX9_9ASCO</name>
<proteinExistence type="predicted"/>
<evidence type="ECO:0000313" key="2">
    <source>
        <dbReference type="Proteomes" id="UP001489719"/>
    </source>
</evidence>
<evidence type="ECO:0000313" key="1">
    <source>
        <dbReference type="EMBL" id="KAK9320423.1"/>
    </source>
</evidence>
<protein>
    <submittedName>
        <fullName evidence="1">Uncharacterized protein</fullName>
    </submittedName>
</protein>
<accession>A0ACC3TJX9</accession>
<keyword evidence="2" id="KW-1185">Reference proteome</keyword>
<gene>
    <name evidence="1" type="ORF">V1517DRAFT_329395</name>
</gene>
<comment type="caution">
    <text evidence="1">The sequence shown here is derived from an EMBL/GenBank/DDBJ whole genome shotgun (WGS) entry which is preliminary data.</text>
</comment>
<reference evidence="2" key="1">
    <citation type="journal article" date="2024" name="Front. Bioeng. Biotechnol.">
        <title>Genome-scale model development and genomic sequencing of the oleaginous clade Lipomyces.</title>
        <authorList>
            <person name="Czajka J.J."/>
            <person name="Han Y."/>
            <person name="Kim J."/>
            <person name="Mondo S.J."/>
            <person name="Hofstad B.A."/>
            <person name="Robles A."/>
            <person name="Haridas S."/>
            <person name="Riley R."/>
            <person name="LaButti K."/>
            <person name="Pangilinan J."/>
            <person name="Andreopoulos W."/>
            <person name="Lipzen A."/>
            <person name="Yan J."/>
            <person name="Wang M."/>
            <person name="Ng V."/>
            <person name="Grigoriev I.V."/>
            <person name="Spatafora J.W."/>
            <person name="Magnuson J.K."/>
            <person name="Baker S.E."/>
            <person name="Pomraning K.R."/>
        </authorList>
    </citation>
    <scope>NUCLEOTIDE SEQUENCE [LARGE SCALE GENOMIC DNA]</scope>
    <source>
        <strain evidence="2">CBS 10300</strain>
    </source>
</reference>
<organism evidence="1 2">
    <name type="scientific">Lipomyces orientalis</name>
    <dbReference type="NCBI Taxonomy" id="1233043"/>
    <lineage>
        <taxon>Eukaryota</taxon>
        <taxon>Fungi</taxon>
        <taxon>Dikarya</taxon>
        <taxon>Ascomycota</taxon>
        <taxon>Saccharomycotina</taxon>
        <taxon>Lipomycetes</taxon>
        <taxon>Lipomycetales</taxon>
        <taxon>Lipomycetaceae</taxon>
        <taxon>Lipomyces</taxon>
    </lineage>
</organism>
<dbReference type="EMBL" id="MU970129">
    <property type="protein sequence ID" value="KAK9320423.1"/>
    <property type="molecule type" value="Genomic_DNA"/>
</dbReference>
<dbReference type="Proteomes" id="UP001489719">
    <property type="component" value="Unassembled WGS sequence"/>
</dbReference>
<sequence length="407" mass="46190">MPIEIAWTAVSRGPGAIPFWPYIKFYAPLLGIIYLVKRFFSGTQNTWERDMHGRVVMVTGGTSGIGAAVVEDLAKRGAQIILLVKSLADGWLVEYIADLRENSGNNLIYAEEVDLSSLHSIRLFATKWLDNSPPRRLDMVICCAGLFQPPFKQRTFTADGIEAHWGINYVGHYHLLTLLSPSFRVQPPDRDVRIILTGCSTYVLADFDITDPEFNNRGFPSSKPWRSFGSAKLALFMFVRQFQRMLDEYKRPDGNANNTRVFMANPGFVRTATMRNFISFGSLWGLLMYLIMWPFWWLVLKSPIQGAQTILHIAMSPECASGQGGKIYNECREVTRRSPRKEVEDEELGKNLWDICAKEIEEVERRAAMQRKKDAESQKTAEAGKADVKSTKAEMPTAARKRFTKKV</sequence>